<dbReference type="GO" id="GO:0003723">
    <property type="term" value="F:RNA binding"/>
    <property type="evidence" value="ECO:0007669"/>
    <property type="project" value="InterPro"/>
</dbReference>
<dbReference type="InterPro" id="IPR010147">
    <property type="entry name" value="CRISPR-assoc_prot_CasD"/>
</dbReference>
<organism evidence="2 3">
    <name type="scientific">Candidatus Accumulibacter phosphatis</name>
    <dbReference type="NCBI Taxonomy" id="327160"/>
    <lineage>
        <taxon>Bacteria</taxon>
        <taxon>Pseudomonadati</taxon>
        <taxon>Pseudomonadota</taxon>
        <taxon>Betaproteobacteria</taxon>
        <taxon>Candidatus Accumulibacter</taxon>
    </lineage>
</organism>
<evidence type="ECO:0000313" key="2">
    <source>
        <dbReference type="EMBL" id="KFB74154.1"/>
    </source>
</evidence>
<evidence type="ECO:0000256" key="1">
    <source>
        <dbReference type="ARBA" id="ARBA00023118"/>
    </source>
</evidence>
<reference evidence="2 3" key="1">
    <citation type="submission" date="2014-02" db="EMBL/GenBank/DDBJ databases">
        <title>Expanding our view of genomic diversity in Candidatus Accumulibacter clades.</title>
        <authorList>
            <person name="Skennerton C.T."/>
            <person name="Barr J.J."/>
            <person name="Slater F.R."/>
            <person name="Bond P.L."/>
            <person name="Tyson G.W."/>
        </authorList>
    </citation>
    <scope>NUCLEOTIDE SEQUENCE [LARGE SCALE GENOMIC DNA]</scope>
    <source>
        <strain evidence="3">BA-91</strain>
    </source>
</reference>
<dbReference type="GO" id="GO:0043571">
    <property type="term" value="P:maintenance of CRISPR repeat elements"/>
    <property type="evidence" value="ECO:0007669"/>
    <property type="project" value="InterPro"/>
</dbReference>
<dbReference type="EMBL" id="JDVG02000091">
    <property type="protein sequence ID" value="KFB74154.1"/>
    <property type="molecule type" value="Genomic_DNA"/>
</dbReference>
<dbReference type="AlphaFoldDB" id="A0A080MAL9"/>
<dbReference type="CDD" id="cd09645">
    <property type="entry name" value="Cas5_I-E"/>
    <property type="match status" value="1"/>
</dbReference>
<comment type="caution">
    <text evidence="2">The sequence shown here is derived from an EMBL/GenBank/DDBJ whole genome shotgun (WGS) entry which is preliminary data.</text>
</comment>
<name>A0A080MAL9_9PROT</name>
<keyword evidence="1" id="KW-0051">Antiviral defense</keyword>
<dbReference type="Gene3D" id="3.30.70.2660">
    <property type="match status" value="1"/>
</dbReference>
<dbReference type="Pfam" id="PF09704">
    <property type="entry name" value="Cas_Cas5d"/>
    <property type="match status" value="1"/>
</dbReference>
<dbReference type="InterPro" id="IPR021124">
    <property type="entry name" value="CRISPR-assoc_prot_Cas5"/>
</dbReference>
<gene>
    <name evidence="2" type="primary">casD_1</name>
    <name evidence="2" type="ORF">AW09_000569</name>
</gene>
<accession>A0A080MAL9</accession>
<dbReference type="NCBIfam" id="TIGR01868">
    <property type="entry name" value="casD_Cas5e"/>
    <property type="match status" value="1"/>
</dbReference>
<dbReference type="GO" id="GO:0051607">
    <property type="term" value="P:defense response to virus"/>
    <property type="evidence" value="ECO:0007669"/>
    <property type="project" value="UniProtKB-KW"/>
</dbReference>
<proteinExistence type="predicted"/>
<evidence type="ECO:0000313" key="3">
    <source>
        <dbReference type="Proteomes" id="UP000020077"/>
    </source>
</evidence>
<protein>
    <submittedName>
        <fullName evidence="2">CRISPR system Cascade subunit CasD</fullName>
    </submittedName>
</protein>
<dbReference type="InterPro" id="IPR013422">
    <property type="entry name" value="CRISPR-assoc_prot_Cas5_N"/>
</dbReference>
<dbReference type="Proteomes" id="UP000020077">
    <property type="component" value="Unassembled WGS sequence"/>
</dbReference>
<dbReference type="NCBIfam" id="TIGR02593">
    <property type="entry name" value="CRISPR_cas5"/>
    <property type="match status" value="1"/>
</dbReference>
<sequence>MDFLVFQLQAPLASWGGAAVGEYRGSYEYPGESALLGLLAAALGIRREEDSTLAGLRQGYGFAVGVQDGGTLLRDYHTAQVPGRAALKGRPQATRRDELAVPKRELNTILSTRDYRQNAACVVAVQARVDAPYPLDALAGALRMPRFVLYLGRKACPPAAPLFPTVINADSVRAAFEQYLARLEQLHLAHPDARGRSLLEDVAPLVRIAWSDGVAAGVNPDLSVPRKDRVIRRKGWQFGDRTEHIWLRNEGV</sequence>